<dbReference type="EMBL" id="CABPRY010000024">
    <property type="protein sequence ID" value="VVE50313.1"/>
    <property type="molecule type" value="Genomic_DNA"/>
</dbReference>
<evidence type="ECO:0000313" key="2">
    <source>
        <dbReference type="Proteomes" id="UP000396788"/>
    </source>
</evidence>
<protein>
    <submittedName>
        <fullName evidence="1">DNA mismatch repair protein MutL</fullName>
    </submittedName>
</protein>
<evidence type="ECO:0000313" key="1">
    <source>
        <dbReference type="EMBL" id="VVE50313.1"/>
    </source>
</evidence>
<dbReference type="SUPFAM" id="SSF55874">
    <property type="entry name" value="ATPase domain of HSP90 chaperone/DNA topoisomerase II/histidine kinase"/>
    <property type="match status" value="1"/>
</dbReference>
<dbReference type="Proteomes" id="UP000396788">
    <property type="component" value="Unassembled WGS sequence"/>
</dbReference>
<dbReference type="InterPro" id="IPR036890">
    <property type="entry name" value="HATPase_C_sf"/>
</dbReference>
<dbReference type="Pfam" id="PF13589">
    <property type="entry name" value="HATPase_c_3"/>
    <property type="match status" value="1"/>
</dbReference>
<dbReference type="Gene3D" id="3.30.565.10">
    <property type="entry name" value="Histidine kinase-like ATPase, C-terminal domain"/>
    <property type="match status" value="1"/>
</dbReference>
<organism evidence="1 2">
    <name type="scientific">Pandoraea cepalis</name>
    <dbReference type="NCBI Taxonomy" id="2508294"/>
    <lineage>
        <taxon>Bacteria</taxon>
        <taxon>Pseudomonadati</taxon>
        <taxon>Pseudomonadota</taxon>
        <taxon>Betaproteobacteria</taxon>
        <taxon>Burkholderiales</taxon>
        <taxon>Burkholderiaceae</taxon>
        <taxon>Pandoraea</taxon>
    </lineage>
</organism>
<dbReference type="RefSeq" id="WP_150610781.1">
    <property type="nucleotide sequence ID" value="NZ_CABPRY010000024.1"/>
</dbReference>
<gene>
    <name evidence="1" type="primary">mutL_2</name>
    <name evidence="1" type="ORF">PCE31107_04662</name>
</gene>
<reference evidence="1 2" key="1">
    <citation type="submission" date="2019-08" db="EMBL/GenBank/DDBJ databases">
        <authorList>
            <person name="Peeters C."/>
        </authorList>
    </citation>
    <scope>NUCLEOTIDE SEQUENCE [LARGE SCALE GENOMIC DNA]</scope>
    <source>
        <strain evidence="1 2">LMG 31107</strain>
    </source>
</reference>
<proteinExistence type="predicted"/>
<sequence>MDTQGLLYEDRFLESWAGAIITTPSTAIVELVANAWDAYATKVDITLPDAKNNVQFSITDNGKGMTLAEFQYIWRAMSYDRIAKFGPTTEPPADVSGPPRAVFGRNGKGRFASFCFAGAYQVTSKKDGEQFTVRVSRTPSNPLVFEELEHIPEGVAGHGTEIRGCGEIPYHQFSNEQARQLLGSRFLANPAFEVFLNETKITFNDIPSACLSVVEVEIDGIGKATIYHIDTLKADKSTKQHGIAWWVLNRAFDLS</sequence>
<name>A0A5E4YQX0_9BURK</name>
<dbReference type="AlphaFoldDB" id="A0A5E4YQX0"/>
<accession>A0A5E4YQX0</accession>